<proteinExistence type="predicted"/>
<feature type="region of interest" description="Disordered" evidence="1">
    <location>
        <begin position="389"/>
        <end position="416"/>
    </location>
</feature>
<protein>
    <recommendedName>
        <fullName evidence="4">Protein aurora borealis</fullName>
    </recommendedName>
</protein>
<accession>A0ABR2W625</accession>
<evidence type="ECO:0008006" key="4">
    <source>
        <dbReference type="Google" id="ProtNLM"/>
    </source>
</evidence>
<feature type="compositionally biased region" description="Basic and acidic residues" evidence="1">
    <location>
        <begin position="399"/>
        <end position="412"/>
    </location>
</feature>
<name>A0ABR2W625_9FUNG</name>
<comment type="caution">
    <text evidence="2">The sequence shown here is derived from an EMBL/GenBank/DDBJ whole genome shotgun (WGS) entry which is preliminary data.</text>
</comment>
<keyword evidence="3" id="KW-1185">Reference proteome</keyword>
<feature type="region of interest" description="Disordered" evidence="1">
    <location>
        <begin position="42"/>
        <end position="72"/>
    </location>
</feature>
<sequence length="505" mass="56215">MLPDSAYFQEIPRTQQPLNSPIHLHPRSRPSHKELLSNFVNPSAAAFPSPPEQDVVRRMPPQSSNSPTPIFASRRSAFTPFKTPNTLQDVRDIYRIGNVQNRSQASGLLTPTSHLLHHPILSTHSNEPNNGFHSYVVDELPSQRTFRPRVLCSQFPASTVLIPSEELPESKGLVSKSENSPSSRFMYPEPSITVQSEDIKPLPSSLVYDPIRDSWTSIDIQEDSPKVMTEPLLTCNTVSTEVELIHEEVAHASPQLRTSPNLRAHETTSKKQPEMISSSWNDLSACNSLPSALPSSPPLSPVAKSNKRRISLSSDSDTYGNPSKLRKKMDSEETEETKVTPPKAEPIVNSHQDRFGLSNLSELCNNNAASTDPVDLDFIQDYYKQCEPPTPSDIVIDDTQDKTPDIKDEKAPKSLGQISSMQREEALESHRTSFVEHEQDFGSFAEESMFDVDGTIESIESFLTKDVDIFGAISEENPTTSNWSIISNRRKPISSLLLSDTSDPE</sequence>
<feature type="region of interest" description="Disordered" evidence="1">
    <location>
        <begin position="1"/>
        <end position="22"/>
    </location>
</feature>
<gene>
    <name evidence="2" type="ORF">K7432_003650</name>
</gene>
<organism evidence="2 3">
    <name type="scientific">Basidiobolus ranarum</name>
    <dbReference type="NCBI Taxonomy" id="34480"/>
    <lineage>
        <taxon>Eukaryota</taxon>
        <taxon>Fungi</taxon>
        <taxon>Fungi incertae sedis</taxon>
        <taxon>Zoopagomycota</taxon>
        <taxon>Entomophthoromycotina</taxon>
        <taxon>Basidiobolomycetes</taxon>
        <taxon>Basidiobolales</taxon>
        <taxon>Basidiobolaceae</taxon>
        <taxon>Basidiobolus</taxon>
    </lineage>
</organism>
<evidence type="ECO:0000313" key="3">
    <source>
        <dbReference type="Proteomes" id="UP001479436"/>
    </source>
</evidence>
<evidence type="ECO:0000256" key="1">
    <source>
        <dbReference type="SAM" id="MobiDB-lite"/>
    </source>
</evidence>
<evidence type="ECO:0000313" key="2">
    <source>
        <dbReference type="EMBL" id="KAK9721179.1"/>
    </source>
</evidence>
<feature type="region of interest" description="Disordered" evidence="1">
    <location>
        <begin position="289"/>
        <end position="349"/>
    </location>
</feature>
<feature type="compositionally biased region" description="Polar residues" evidence="1">
    <location>
        <begin position="311"/>
        <end position="321"/>
    </location>
</feature>
<dbReference type="EMBL" id="JASJQH010006989">
    <property type="protein sequence ID" value="KAK9721179.1"/>
    <property type="molecule type" value="Genomic_DNA"/>
</dbReference>
<reference evidence="2 3" key="1">
    <citation type="submission" date="2023-04" db="EMBL/GenBank/DDBJ databases">
        <title>Genome of Basidiobolus ranarum AG-B5.</title>
        <authorList>
            <person name="Stajich J.E."/>
            <person name="Carter-House D."/>
            <person name="Gryganskyi A."/>
        </authorList>
    </citation>
    <scope>NUCLEOTIDE SEQUENCE [LARGE SCALE GENOMIC DNA]</scope>
    <source>
        <strain evidence="2 3">AG-B5</strain>
    </source>
</reference>
<dbReference type="Proteomes" id="UP001479436">
    <property type="component" value="Unassembled WGS sequence"/>
</dbReference>